<protein>
    <submittedName>
        <fullName evidence="5">ABC transporter substrate-binding protein</fullName>
    </submittedName>
</protein>
<comment type="similarity">
    <text evidence="1">Belongs to the leucine-binding protein family.</text>
</comment>
<dbReference type="CDD" id="cd06327">
    <property type="entry name" value="PBP1_SBP-like"/>
    <property type="match status" value="1"/>
</dbReference>
<dbReference type="PANTHER" id="PTHR30483">
    <property type="entry name" value="LEUCINE-SPECIFIC-BINDING PROTEIN"/>
    <property type="match status" value="1"/>
</dbReference>
<organism evidence="5 6">
    <name type="scientific">Halomonas aquatica</name>
    <dbReference type="NCBI Taxonomy" id="3151123"/>
    <lineage>
        <taxon>Bacteria</taxon>
        <taxon>Pseudomonadati</taxon>
        <taxon>Pseudomonadota</taxon>
        <taxon>Gammaproteobacteria</taxon>
        <taxon>Oceanospirillales</taxon>
        <taxon>Halomonadaceae</taxon>
        <taxon>Halomonas</taxon>
    </lineage>
</organism>
<dbReference type="InterPro" id="IPR028082">
    <property type="entry name" value="Peripla_BP_I"/>
</dbReference>
<dbReference type="PANTHER" id="PTHR30483:SF6">
    <property type="entry name" value="PERIPLASMIC BINDING PROTEIN OF ABC TRANSPORTER FOR NATURAL AMINO ACIDS"/>
    <property type="match status" value="1"/>
</dbReference>
<dbReference type="InterPro" id="IPR028081">
    <property type="entry name" value="Leu-bd"/>
</dbReference>
<dbReference type="Gene3D" id="3.40.50.2300">
    <property type="match status" value="2"/>
</dbReference>
<evidence type="ECO:0000256" key="2">
    <source>
        <dbReference type="ARBA" id="ARBA00022729"/>
    </source>
</evidence>
<dbReference type="InterPro" id="IPR051010">
    <property type="entry name" value="BCAA_transport"/>
</dbReference>
<feature type="signal peptide" evidence="3">
    <location>
        <begin position="1"/>
        <end position="26"/>
    </location>
</feature>
<evidence type="ECO:0000313" key="6">
    <source>
        <dbReference type="Proteomes" id="UP001442468"/>
    </source>
</evidence>
<evidence type="ECO:0000313" key="5">
    <source>
        <dbReference type="EMBL" id="MEQ6916903.1"/>
    </source>
</evidence>
<keyword evidence="2 3" id="KW-0732">Signal</keyword>
<name>A0ABV1NCX4_9GAMM</name>
<feature type="domain" description="Leucine-binding protein" evidence="4">
    <location>
        <begin position="33"/>
        <end position="369"/>
    </location>
</feature>
<dbReference type="RefSeq" id="WP_349761160.1">
    <property type="nucleotide sequence ID" value="NZ_JBEGCJ010000002.1"/>
</dbReference>
<accession>A0ABV1NCX4</accession>
<evidence type="ECO:0000256" key="1">
    <source>
        <dbReference type="ARBA" id="ARBA00010062"/>
    </source>
</evidence>
<sequence length="406" mass="43510">MTFNRKILASSIALAATTLVASGAQAEMTDDELRIGYLADMSGTYRDLAGPGGLEALNMAVEDFGGEVNGVPIEVFSADDRNSADVGANTVRGWVDQENVDLVAGMVASSVSIAVSKVLEEAGGLAIISGSAASSITNEHCTPNHIHWVYDTYPLANGTAKAVVDQGGDTWFMLTADYAFGHALEGDVTKVVEENGGEIIGGVRHPFPTSDFSSYILQAQGSGAKIVGLANAGSDTVNAIKTASQFGLVQSGQQLAGLLIFLNDVHAMGLESTQGLLLTTGWYWDMDDQSREWAERYFERVGSMPTMVQAGVYSSTMHYLNAVDAADTDESQAVRAQMAATPVEDFFSRNGRIREDGRMVHDMYLAEVKSPEESTGEWDLYKIKSTIPADEAYRPLSESQCKLVQN</sequence>
<dbReference type="Proteomes" id="UP001442468">
    <property type="component" value="Unassembled WGS sequence"/>
</dbReference>
<proteinExistence type="inferred from homology"/>
<gene>
    <name evidence="5" type="ORF">ABE960_05110</name>
</gene>
<keyword evidence="6" id="KW-1185">Reference proteome</keyword>
<evidence type="ECO:0000256" key="3">
    <source>
        <dbReference type="SAM" id="SignalP"/>
    </source>
</evidence>
<dbReference type="Pfam" id="PF13458">
    <property type="entry name" value="Peripla_BP_6"/>
    <property type="match status" value="1"/>
</dbReference>
<comment type="caution">
    <text evidence="5">The sequence shown here is derived from an EMBL/GenBank/DDBJ whole genome shotgun (WGS) entry which is preliminary data.</text>
</comment>
<dbReference type="SUPFAM" id="SSF53822">
    <property type="entry name" value="Periplasmic binding protein-like I"/>
    <property type="match status" value="1"/>
</dbReference>
<dbReference type="EMBL" id="JBEGCJ010000002">
    <property type="protein sequence ID" value="MEQ6916903.1"/>
    <property type="molecule type" value="Genomic_DNA"/>
</dbReference>
<reference evidence="5 6" key="1">
    <citation type="submission" date="2024-05" db="EMBL/GenBank/DDBJ databases">
        <title>Halomonas sp. SSM6 16S ribosomal RNA gene Genome sequencing and assembly.</title>
        <authorList>
            <person name="Yook S."/>
        </authorList>
    </citation>
    <scope>NUCLEOTIDE SEQUENCE [LARGE SCALE GENOMIC DNA]</scope>
    <source>
        <strain evidence="5 6">SSM6</strain>
    </source>
</reference>
<evidence type="ECO:0000259" key="4">
    <source>
        <dbReference type="Pfam" id="PF13458"/>
    </source>
</evidence>
<feature type="chain" id="PRO_5045767541" evidence="3">
    <location>
        <begin position="27"/>
        <end position="406"/>
    </location>
</feature>